<name>U2ENN6_9GAMM</name>
<dbReference type="Gene3D" id="3.30.70.270">
    <property type="match status" value="1"/>
</dbReference>
<dbReference type="InterPro" id="IPR050469">
    <property type="entry name" value="Diguanylate_Cyclase"/>
</dbReference>
<evidence type="ECO:0000256" key="2">
    <source>
        <dbReference type="ARBA" id="ARBA00034247"/>
    </source>
</evidence>
<comment type="catalytic activity">
    <reaction evidence="2">
        <text>2 GTP = 3',3'-c-di-GMP + 2 diphosphate</text>
        <dbReference type="Rhea" id="RHEA:24898"/>
        <dbReference type="ChEBI" id="CHEBI:33019"/>
        <dbReference type="ChEBI" id="CHEBI:37565"/>
        <dbReference type="ChEBI" id="CHEBI:58805"/>
        <dbReference type="EC" id="2.7.7.65"/>
    </reaction>
</comment>
<feature type="transmembrane region" description="Helical" evidence="3">
    <location>
        <begin position="154"/>
        <end position="170"/>
    </location>
</feature>
<dbReference type="AlphaFoldDB" id="U2ENN6"/>
<evidence type="ECO:0000256" key="3">
    <source>
        <dbReference type="SAM" id="Phobius"/>
    </source>
</evidence>
<feature type="transmembrane region" description="Helical" evidence="3">
    <location>
        <begin position="99"/>
        <end position="117"/>
    </location>
</feature>
<dbReference type="EMBL" id="AFNV02000009">
    <property type="protein sequence ID" value="ERJ19450.1"/>
    <property type="molecule type" value="Genomic_DNA"/>
</dbReference>
<sequence length="448" mass="50365">MECALRRVLRLDEQSVRYAGPRRRGGPLRERVVGTRILRMITAAMLVVGTASHIGTSTGVGRFFMTDPDKNLVHTLTRYWRWLLEGNVESPEQRMNRGFVFFAAVGCFGGALLNYLANLTDTFFIVVVTIIGAGLLSIWAYLRRGHYARQSAKVSCCLIAIALLPLNWIYNQGMDGPSLLLFLVVAGYAFCVLLVAPWQRLLIALLFLAVPYLLLWLDYRSPGWIDPYPSRAAHAIDAAMTYTLSIGLLLVMVGGFFRRFESEQRLINEYAEKLREAGRRDSLTGLFNHGSFYAIADAYCRQTEAERGVEGALILYDLDYFKDINDTYGHVYGDTTLKFFSRVLRNVVRAHGGTAGRCGGEEFAVLLPGADQAKVEKVDELLREACEKQPLEHGPVRFSGGVAFEPADSIEIWMERADHALYAAKCRGRNTTVFRYRAPPNHRQSQQQ</sequence>
<reference evidence="5 6" key="1">
    <citation type="journal article" date="2011" name="J. Bacteriol.">
        <title>Genome sequence of Salinisphaera shabanensis, a gammaproteobacterium from the harsh, variable environment of the brine-seawater interface of the Shaban Deep in the Red Sea.</title>
        <authorList>
            <person name="Antunes A."/>
            <person name="Alam I."/>
            <person name="Bajic V.B."/>
            <person name="Stingl U."/>
        </authorList>
    </citation>
    <scope>NUCLEOTIDE SEQUENCE [LARGE SCALE GENOMIC DNA]</scope>
    <source>
        <strain evidence="5 6">E1L3A</strain>
    </source>
</reference>
<evidence type="ECO:0000313" key="5">
    <source>
        <dbReference type="EMBL" id="ERJ19450.1"/>
    </source>
</evidence>
<reference evidence="5 6" key="2">
    <citation type="journal article" date="2013" name="PLoS ONE">
        <title>INDIGO - INtegrated Data Warehouse of MIcrobial GenOmes with Examples from the Red Sea Extremophiles.</title>
        <authorList>
            <person name="Alam I."/>
            <person name="Antunes A."/>
            <person name="Kamau A.A."/>
            <person name="Ba Alawi W."/>
            <person name="Kalkatawi M."/>
            <person name="Stingl U."/>
            <person name="Bajic V.B."/>
        </authorList>
    </citation>
    <scope>NUCLEOTIDE SEQUENCE [LARGE SCALE GENOMIC DNA]</scope>
    <source>
        <strain evidence="5 6">E1L3A</strain>
    </source>
</reference>
<evidence type="ECO:0000259" key="4">
    <source>
        <dbReference type="PROSITE" id="PS50887"/>
    </source>
</evidence>
<dbReference type="InterPro" id="IPR029787">
    <property type="entry name" value="Nucleotide_cyclase"/>
</dbReference>
<feature type="transmembrane region" description="Helical" evidence="3">
    <location>
        <begin position="176"/>
        <end position="196"/>
    </location>
</feature>
<dbReference type="Proteomes" id="UP000006242">
    <property type="component" value="Unassembled WGS sequence"/>
</dbReference>
<proteinExistence type="predicted"/>
<keyword evidence="3" id="KW-0812">Transmembrane</keyword>
<keyword evidence="3" id="KW-0472">Membrane</keyword>
<dbReference type="Pfam" id="PF00990">
    <property type="entry name" value="GGDEF"/>
    <property type="match status" value="1"/>
</dbReference>
<dbReference type="GO" id="GO:0052621">
    <property type="term" value="F:diguanylate cyclase activity"/>
    <property type="evidence" value="ECO:0007669"/>
    <property type="project" value="UniProtKB-EC"/>
</dbReference>
<dbReference type="InterPro" id="IPR043128">
    <property type="entry name" value="Rev_trsase/Diguanyl_cyclase"/>
</dbReference>
<organism evidence="5 6">
    <name type="scientific">Salinisphaera shabanensis E1L3A</name>
    <dbReference type="NCBI Taxonomy" id="1033802"/>
    <lineage>
        <taxon>Bacteria</taxon>
        <taxon>Pseudomonadati</taxon>
        <taxon>Pseudomonadota</taxon>
        <taxon>Gammaproteobacteria</taxon>
        <taxon>Salinisphaerales</taxon>
        <taxon>Salinisphaeraceae</taxon>
        <taxon>Salinisphaera</taxon>
    </lineage>
</organism>
<dbReference type="eggNOG" id="COG3706">
    <property type="taxonomic scope" value="Bacteria"/>
</dbReference>
<dbReference type="PANTHER" id="PTHR45138">
    <property type="entry name" value="REGULATORY COMPONENTS OF SENSORY TRANSDUCTION SYSTEM"/>
    <property type="match status" value="1"/>
</dbReference>
<evidence type="ECO:0000256" key="1">
    <source>
        <dbReference type="ARBA" id="ARBA00012528"/>
    </source>
</evidence>
<dbReference type="EC" id="2.7.7.65" evidence="1"/>
<keyword evidence="3" id="KW-1133">Transmembrane helix</keyword>
<feature type="transmembrane region" description="Helical" evidence="3">
    <location>
        <begin position="239"/>
        <end position="257"/>
    </location>
</feature>
<dbReference type="SMART" id="SM00267">
    <property type="entry name" value="GGDEF"/>
    <property type="match status" value="1"/>
</dbReference>
<dbReference type="PROSITE" id="PS50887">
    <property type="entry name" value="GGDEF"/>
    <property type="match status" value="1"/>
</dbReference>
<dbReference type="InterPro" id="IPR000160">
    <property type="entry name" value="GGDEF_dom"/>
</dbReference>
<dbReference type="CDD" id="cd01949">
    <property type="entry name" value="GGDEF"/>
    <property type="match status" value="1"/>
</dbReference>
<evidence type="ECO:0000313" key="6">
    <source>
        <dbReference type="Proteomes" id="UP000006242"/>
    </source>
</evidence>
<protein>
    <recommendedName>
        <fullName evidence="1">diguanylate cyclase</fullName>
        <ecNumber evidence="1">2.7.7.65</ecNumber>
    </recommendedName>
</protein>
<feature type="domain" description="GGDEF" evidence="4">
    <location>
        <begin position="309"/>
        <end position="437"/>
    </location>
</feature>
<dbReference type="STRING" id="1033802.SSPSH_001518"/>
<keyword evidence="6" id="KW-1185">Reference proteome</keyword>
<dbReference type="NCBIfam" id="TIGR00254">
    <property type="entry name" value="GGDEF"/>
    <property type="match status" value="1"/>
</dbReference>
<comment type="caution">
    <text evidence="5">The sequence shown here is derived from an EMBL/GenBank/DDBJ whole genome shotgun (WGS) entry which is preliminary data.</text>
</comment>
<dbReference type="SUPFAM" id="SSF55073">
    <property type="entry name" value="Nucleotide cyclase"/>
    <property type="match status" value="1"/>
</dbReference>
<feature type="transmembrane region" description="Helical" evidence="3">
    <location>
        <begin position="201"/>
        <end position="219"/>
    </location>
</feature>
<feature type="transmembrane region" description="Helical" evidence="3">
    <location>
        <begin position="123"/>
        <end position="142"/>
    </location>
</feature>
<accession>U2ENN6</accession>
<gene>
    <name evidence="5" type="primary">pleD</name>
    <name evidence="5" type="ORF">SSPSH_001518</name>
</gene>
<dbReference type="PANTHER" id="PTHR45138:SF9">
    <property type="entry name" value="DIGUANYLATE CYCLASE DGCM-RELATED"/>
    <property type="match status" value="1"/>
</dbReference>